<dbReference type="InterPro" id="IPR051448">
    <property type="entry name" value="CdaR-like_regulators"/>
</dbReference>
<dbReference type="Gene3D" id="1.10.10.2840">
    <property type="entry name" value="PucR C-terminal helix-turn-helix domain"/>
    <property type="match status" value="1"/>
</dbReference>
<dbReference type="Pfam" id="PF13556">
    <property type="entry name" value="HTH_30"/>
    <property type="match status" value="1"/>
</dbReference>
<evidence type="ECO:0000313" key="4">
    <source>
        <dbReference type="EMBL" id="XBS54524.1"/>
    </source>
</evidence>
<dbReference type="InterPro" id="IPR025736">
    <property type="entry name" value="PucR_C-HTH_dom"/>
</dbReference>
<accession>A0AAU7PQP7</accession>
<dbReference type="PANTHER" id="PTHR33744:SF1">
    <property type="entry name" value="DNA-BINDING TRANSCRIPTIONAL ACTIVATOR ADER"/>
    <property type="match status" value="1"/>
</dbReference>
<dbReference type="EMBL" id="CP157940">
    <property type="protein sequence ID" value="XBS54524.1"/>
    <property type="molecule type" value="Genomic_DNA"/>
</dbReference>
<reference evidence="4" key="1">
    <citation type="submission" date="2024-06" db="EMBL/GenBank/DDBJ databases">
        <title>Lacrimispora cavernae sp. nov., a novel anaerobe isolated from bat guano pile inside a cave.</title>
        <authorList>
            <person name="Miller S.L."/>
            <person name="Lu N."/>
            <person name="King J."/>
            <person name="Sankaranarayanan K."/>
            <person name="Lawson P.A."/>
        </authorList>
    </citation>
    <scope>NUCLEOTIDE SEQUENCE</scope>
    <source>
        <strain evidence="4">BS-2</strain>
    </source>
</reference>
<protein>
    <submittedName>
        <fullName evidence="4">Helix-turn-helix domain-containing protein</fullName>
    </submittedName>
</protein>
<feature type="domain" description="CdaR GGDEF-like" evidence="3">
    <location>
        <begin position="284"/>
        <end position="386"/>
    </location>
</feature>
<proteinExistence type="inferred from homology"/>
<dbReference type="InterPro" id="IPR041522">
    <property type="entry name" value="CdaR_GGDEF"/>
</dbReference>
<dbReference type="RefSeq" id="WP_349947216.1">
    <property type="nucleotide sequence ID" value="NZ_CP157940.1"/>
</dbReference>
<dbReference type="PANTHER" id="PTHR33744">
    <property type="entry name" value="CARBOHYDRATE DIACID REGULATOR"/>
    <property type="match status" value="1"/>
</dbReference>
<evidence type="ECO:0000259" key="3">
    <source>
        <dbReference type="Pfam" id="PF17853"/>
    </source>
</evidence>
<dbReference type="InterPro" id="IPR042070">
    <property type="entry name" value="PucR_C-HTH_sf"/>
</dbReference>
<evidence type="ECO:0000256" key="1">
    <source>
        <dbReference type="ARBA" id="ARBA00006754"/>
    </source>
</evidence>
<dbReference type="Pfam" id="PF17853">
    <property type="entry name" value="GGDEF_2"/>
    <property type="match status" value="1"/>
</dbReference>
<sequence>MTFSKLIERISEEYNIDILSQEENSEIQNVAFLDGRQNPAAKNTLYFGYDKQLAAAKSFPAHCILAGTGENILPFSPEGNAALVPENSLFSIFNDIKTLVESTRNDGIYTELTTLADETRTIESVIEAASVKLGNSLLFCDMNFKILASSDSYPVPDPLWIENTKRGYCGYEFINGVKSMQCVRNTPQTTAAAEVTCPISPYRKLASKVFHNQTQIGFLLTIEGENPFLPFHFEMLSIISHALSYTITCYTPGLFEGTGLYHDLLYEMLIGAPLRDIQPRLKKLRFPSRMQVIFLRPAKYMGQQHLNSLACKSLKTSIPGILVTCHKKGIVGIIPLDEEEDPGPGILESLKALCQKEPMQIGISNCFTDIETFVRHYDQALAALEMGQKLGSEEPVCFYQDYQIFHLLSEVKDTGRLERFCHPALSVLKQYDRENSSQLYKTLCVFIEKGCNIKLASESLYIHRNSLAYRLNRITGLCRLDLTDINTLFLLRLSYFIDRYTK</sequence>
<comment type="similarity">
    <text evidence="1">Belongs to the CdaR family.</text>
</comment>
<feature type="domain" description="PucR C-terminal helix-turn-helix" evidence="2">
    <location>
        <begin position="439"/>
        <end position="494"/>
    </location>
</feature>
<evidence type="ECO:0000259" key="2">
    <source>
        <dbReference type="Pfam" id="PF13556"/>
    </source>
</evidence>
<organism evidence="4">
    <name type="scientific">Lacrimispora sp. BS-2</name>
    <dbReference type="NCBI Taxonomy" id="3151850"/>
    <lineage>
        <taxon>Bacteria</taxon>
        <taxon>Bacillati</taxon>
        <taxon>Bacillota</taxon>
        <taxon>Clostridia</taxon>
        <taxon>Lachnospirales</taxon>
        <taxon>Lachnospiraceae</taxon>
        <taxon>Lacrimispora</taxon>
    </lineage>
</organism>
<dbReference type="AlphaFoldDB" id="A0AAU7PQP7"/>
<name>A0AAU7PQP7_9FIRM</name>
<gene>
    <name evidence="4" type="ORF">ABFV83_01675</name>
</gene>